<dbReference type="SUPFAM" id="SSF51735">
    <property type="entry name" value="NAD(P)-binding Rossmann-fold domains"/>
    <property type="match status" value="1"/>
</dbReference>
<dbReference type="Gene3D" id="3.40.50.720">
    <property type="entry name" value="NAD(P)-binding Rossmann-like Domain"/>
    <property type="match status" value="1"/>
</dbReference>
<dbReference type="PANTHER" id="PTHR43818">
    <property type="entry name" value="BCDNA.GH03377"/>
    <property type="match status" value="1"/>
</dbReference>
<name>A0A5K7XNB3_9BACT</name>
<dbReference type="Pfam" id="PF01408">
    <property type="entry name" value="GFO_IDH_MocA"/>
    <property type="match status" value="1"/>
</dbReference>
<dbReference type="InterPro" id="IPR036291">
    <property type="entry name" value="NAD(P)-bd_dom_sf"/>
</dbReference>
<organism evidence="3 4">
    <name type="scientific">Lacipirellula parvula</name>
    <dbReference type="NCBI Taxonomy" id="2650471"/>
    <lineage>
        <taxon>Bacteria</taxon>
        <taxon>Pseudomonadati</taxon>
        <taxon>Planctomycetota</taxon>
        <taxon>Planctomycetia</taxon>
        <taxon>Pirellulales</taxon>
        <taxon>Lacipirellulaceae</taxon>
        <taxon>Lacipirellula</taxon>
    </lineage>
</organism>
<gene>
    <name evidence="3" type="ORF">PLANPX_5915</name>
</gene>
<dbReference type="InterPro" id="IPR050463">
    <property type="entry name" value="Gfo/Idh/MocA_oxidrdct_glycsds"/>
</dbReference>
<dbReference type="NCBIfam" id="TIGR01409">
    <property type="entry name" value="TAT_signal_seq"/>
    <property type="match status" value="1"/>
</dbReference>
<dbReference type="InterPro" id="IPR019546">
    <property type="entry name" value="TAT_signal_bac_arc"/>
</dbReference>
<dbReference type="KEGG" id="lpav:PLANPX_5915"/>
<feature type="domain" description="Gfo/Idh/MocA-like oxidoreductase bacterial type C-terminal" evidence="2">
    <location>
        <begin position="198"/>
        <end position="294"/>
    </location>
</feature>
<dbReference type="EMBL" id="AP021861">
    <property type="protein sequence ID" value="BBO36303.1"/>
    <property type="molecule type" value="Genomic_DNA"/>
</dbReference>
<proteinExistence type="predicted"/>
<dbReference type="Gene3D" id="3.30.360.10">
    <property type="entry name" value="Dihydrodipicolinate Reductase, domain 2"/>
    <property type="match status" value="1"/>
</dbReference>
<dbReference type="InterPro" id="IPR043906">
    <property type="entry name" value="Gfo/Idh/MocA_OxRdtase_bact_C"/>
</dbReference>
<dbReference type="AlphaFoldDB" id="A0A5K7XNB3"/>
<dbReference type="Pfam" id="PF19051">
    <property type="entry name" value="GFO_IDH_MocA_C2"/>
    <property type="match status" value="1"/>
</dbReference>
<protein>
    <submittedName>
        <fullName evidence="3">Putative NADH-dependent dehydrogenase</fullName>
    </submittedName>
</protein>
<dbReference type="InterPro" id="IPR006311">
    <property type="entry name" value="TAT_signal"/>
</dbReference>
<feature type="domain" description="Gfo/Idh/MocA-like oxidoreductase N-terminal" evidence="1">
    <location>
        <begin position="50"/>
        <end position="163"/>
    </location>
</feature>
<evidence type="ECO:0000259" key="1">
    <source>
        <dbReference type="Pfam" id="PF01408"/>
    </source>
</evidence>
<sequence length="454" mass="50198">MQPQKRQASRRDFMRYSAAAGAAGAGYWVAGGVPLKASAAANEQLQIACCGVNGKGRSDVENASKFGKIHAVCDVDRKFLDLSARFNKTDNKFTDYREMLDKLGDQIDVVTVSTPDHTHAVILAKALKMGKHCYGQKPLTKSIWEAREIQKLAKEAGVVTQMGNQYTAYEPMRKAAYQLRNGQVGKVKEVHVWTNRPVWPQGEARGPEKPVPAELDWEAWIGPAPMRPYADGYHTFKWRGWWDFGTGALGDMACHTCNLPFMGLNMRDPTAVVAETSGHDHDSYPAKSKIKFDFPELDGRAPFTFYWYDGTNLPPEELYSDFLKGEDGKAKSLSTSGCLVVGDKGTMYAAGDYAEGGIQISDGLEWLEVDYPKPPGAPELGHVQEFYEAIHDPKNKKAISNFVDYAGPLTETILLGNLAVWKGEPVKWDAATITPDDPSLMAIVKPTYREGYSL</sequence>
<dbReference type="PANTHER" id="PTHR43818:SF10">
    <property type="entry name" value="NADH-DEPENDENT DEHYDROGENASE-RELATED"/>
    <property type="match status" value="1"/>
</dbReference>
<dbReference type="GO" id="GO:0000166">
    <property type="term" value="F:nucleotide binding"/>
    <property type="evidence" value="ECO:0007669"/>
    <property type="project" value="InterPro"/>
</dbReference>
<evidence type="ECO:0000313" key="3">
    <source>
        <dbReference type="EMBL" id="BBO36303.1"/>
    </source>
</evidence>
<dbReference type="Proteomes" id="UP000326837">
    <property type="component" value="Chromosome"/>
</dbReference>
<dbReference type="SUPFAM" id="SSF55347">
    <property type="entry name" value="Glyceraldehyde-3-phosphate dehydrogenase-like, C-terminal domain"/>
    <property type="match status" value="1"/>
</dbReference>
<dbReference type="PROSITE" id="PS51318">
    <property type="entry name" value="TAT"/>
    <property type="match status" value="1"/>
</dbReference>
<reference evidence="4" key="1">
    <citation type="submission" date="2019-10" db="EMBL/GenBank/DDBJ databases">
        <title>Lacipirellula parvula gen. nov., sp. nov., representing a lineage of planctomycetes widespread in freshwater anoxic habitats, and description of the family Lacipirellulaceae.</title>
        <authorList>
            <person name="Dedysh S.N."/>
            <person name="Kulichevskaya I.S."/>
            <person name="Beletsky A.V."/>
            <person name="Rakitin A.L."/>
            <person name="Mardanov A.V."/>
            <person name="Ivanova A.A."/>
            <person name="Saltykova V.X."/>
            <person name="Rijpstra W.I.C."/>
            <person name="Sinninghe Damste J.S."/>
            <person name="Ravin N.V."/>
        </authorList>
    </citation>
    <scope>NUCLEOTIDE SEQUENCE [LARGE SCALE GENOMIC DNA]</scope>
    <source>
        <strain evidence="4">PX69</strain>
    </source>
</reference>
<accession>A0A5K7XNB3</accession>
<dbReference type="InterPro" id="IPR000683">
    <property type="entry name" value="Gfo/Idh/MocA-like_OxRdtase_N"/>
</dbReference>
<evidence type="ECO:0000259" key="2">
    <source>
        <dbReference type="Pfam" id="PF19051"/>
    </source>
</evidence>
<keyword evidence="4" id="KW-1185">Reference proteome</keyword>
<dbReference type="RefSeq" id="WP_152101492.1">
    <property type="nucleotide sequence ID" value="NZ_AP021861.1"/>
</dbReference>
<evidence type="ECO:0000313" key="4">
    <source>
        <dbReference type="Proteomes" id="UP000326837"/>
    </source>
</evidence>